<dbReference type="EMBL" id="NRDI02000008">
    <property type="protein sequence ID" value="KAI1513910.1"/>
    <property type="molecule type" value="Genomic_DNA"/>
</dbReference>
<evidence type="ECO:0000313" key="4">
    <source>
        <dbReference type="Proteomes" id="UP000245464"/>
    </source>
</evidence>
<dbReference type="EMBL" id="NQIK02000005">
    <property type="protein sequence ID" value="KAF7571206.1"/>
    <property type="molecule type" value="Genomic_DNA"/>
</dbReference>
<sequence>MQDPVEISSAEESSSDDEVIVQEVLVTRTAKRVVRKVTKKPTANDRILGVLEKVLANQAELSKRLQAVEKPQQVYDDFININSIDIDQDSPPKQPRKKRKAP</sequence>
<proteinExistence type="predicted"/>
<reference evidence="3" key="3">
    <citation type="journal article" date="2022" name="bioRxiv">
        <title>A global pangenome for the wheat fungal pathogen Pyrenophora tritici-repentis and prediction of effector protein structural homology.</title>
        <authorList>
            <person name="Moolhuijzen P."/>
            <person name="See P.T."/>
            <person name="Shi G."/>
            <person name="Powell H.R."/>
            <person name="Cockram J."/>
            <person name="Jorgensen L.N."/>
            <person name="Benslimane H."/>
            <person name="Strelkov S.E."/>
            <person name="Turner J."/>
            <person name="Liu Z."/>
            <person name="Moffat C.S."/>
        </authorList>
    </citation>
    <scope>NUCLEOTIDE SEQUENCE</scope>
    <source>
        <strain evidence="3">86-124</strain>
    </source>
</reference>
<dbReference type="Proteomes" id="UP000249757">
    <property type="component" value="Unassembled WGS sequence"/>
</dbReference>
<reference evidence="2 4" key="1">
    <citation type="journal article" date="2018" name="BMC Genomics">
        <title>Comparative genomics of the wheat fungal pathogen Pyrenophora tritici-repentis reveals chromosomal variations and genome plasticity.</title>
        <authorList>
            <person name="Moolhuijzen P."/>
            <person name="See P.T."/>
            <person name="Hane J.K."/>
            <person name="Shi G."/>
            <person name="Liu Z."/>
            <person name="Oliver R.P."/>
            <person name="Moffat C.S."/>
        </authorList>
    </citation>
    <scope>NUCLEOTIDE SEQUENCE [LARGE SCALE GENOMIC DNA]</scope>
    <source>
        <strain evidence="2">M4</strain>
    </source>
</reference>
<protein>
    <submittedName>
        <fullName evidence="3">Agro-virD5 domain containing protein</fullName>
    </submittedName>
</protein>
<evidence type="ECO:0000313" key="2">
    <source>
        <dbReference type="EMBL" id="KAF7571206.1"/>
    </source>
</evidence>
<dbReference type="AlphaFoldDB" id="A0A834VNN7"/>
<dbReference type="Proteomes" id="UP000245464">
    <property type="component" value="Chromosome 5"/>
</dbReference>
<keyword evidence="5" id="KW-1185">Reference proteome</keyword>
<reference evidence="3" key="2">
    <citation type="submission" date="2021-05" db="EMBL/GenBank/DDBJ databases">
        <authorList>
            <person name="Moolhuijzen P.M."/>
            <person name="Moffat C.S."/>
        </authorList>
    </citation>
    <scope>NUCLEOTIDE SEQUENCE</scope>
    <source>
        <strain evidence="3">86-124</strain>
    </source>
</reference>
<evidence type="ECO:0000256" key="1">
    <source>
        <dbReference type="SAM" id="MobiDB-lite"/>
    </source>
</evidence>
<accession>A0A834VNN7</accession>
<comment type="caution">
    <text evidence="2">The sequence shown here is derived from an EMBL/GenBank/DDBJ whole genome shotgun (WGS) entry which is preliminary data.</text>
</comment>
<reference evidence="5" key="4">
    <citation type="journal article" date="2022" name="Microb. Genom.">
        <title>A global pangenome for the wheat fungal pathogen Pyrenophora tritici-repentis and prediction of effector protein structural homology.</title>
        <authorList>
            <person name="Moolhuijzen P.M."/>
            <person name="See P.T."/>
            <person name="Shi G."/>
            <person name="Powell H.R."/>
            <person name="Cockram J."/>
            <person name="Jorgensen L.N."/>
            <person name="Benslimane H."/>
            <person name="Strelkov S.E."/>
            <person name="Turner J."/>
            <person name="Liu Z."/>
            <person name="Moffat C.S."/>
        </authorList>
    </citation>
    <scope>NUCLEOTIDE SEQUENCE [LARGE SCALE GENOMIC DNA]</scope>
</reference>
<feature type="region of interest" description="Disordered" evidence="1">
    <location>
        <begin position="83"/>
        <end position="102"/>
    </location>
</feature>
<name>A0A834VNN7_9PLEO</name>
<organism evidence="2 4">
    <name type="scientific">Pyrenophora tritici-repentis</name>
    <dbReference type="NCBI Taxonomy" id="45151"/>
    <lineage>
        <taxon>Eukaryota</taxon>
        <taxon>Fungi</taxon>
        <taxon>Dikarya</taxon>
        <taxon>Ascomycota</taxon>
        <taxon>Pezizomycotina</taxon>
        <taxon>Dothideomycetes</taxon>
        <taxon>Pleosporomycetidae</taxon>
        <taxon>Pleosporales</taxon>
        <taxon>Pleosporineae</taxon>
        <taxon>Pleosporaceae</taxon>
        <taxon>Pyrenophora</taxon>
    </lineage>
</organism>
<evidence type="ECO:0000313" key="5">
    <source>
        <dbReference type="Proteomes" id="UP000249757"/>
    </source>
</evidence>
<gene>
    <name evidence="3" type="ORF">Ptr86124_006540</name>
    <name evidence="2" type="ORF">PtrM4_112080</name>
</gene>
<evidence type="ECO:0000313" key="3">
    <source>
        <dbReference type="EMBL" id="KAI1513910.1"/>
    </source>
</evidence>